<evidence type="ECO:0000313" key="2">
    <source>
        <dbReference type="EMBL" id="NME67121.1"/>
    </source>
</evidence>
<organism evidence="2 3">
    <name type="scientific">Flammeovirga aprica JL-4</name>
    <dbReference type="NCBI Taxonomy" id="694437"/>
    <lineage>
        <taxon>Bacteria</taxon>
        <taxon>Pseudomonadati</taxon>
        <taxon>Bacteroidota</taxon>
        <taxon>Cytophagia</taxon>
        <taxon>Cytophagales</taxon>
        <taxon>Flammeovirgaceae</taxon>
        <taxon>Flammeovirga</taxon>
    </lineage>
</organism>
<dbReference type="RefSeq" id="WP_169655232.1">
    <property type="nucleotide sequence ID" value="NZ_JABANE010000007.1"/>
</dbReference>
<feature type="transmembrane region" description="Helical" evidence="1">
    <location>
        <begin position="6"/>
        <end position="27"/>
    </location>
</feature>
<keyword evidence="1" id="KW-0472">Membrane</keyword>
<dbReference type="EMBL" id="JABANE010000007">
    <property type="protein sequence ID" value="NME67121.1"/>
    <property type="molecule type" value="Genomic_DNA"/>
</dbReference>
<keyword evidence="1" id="KW-0812">Transmembrane</keyword>
<reference evidence="2 3" key="1">
    <citation type="submission" date="2020-04" db="EMBL/GenBank/DDBJ databases">
        <title>Flammeovirga sp. SR4, a novel species isolated from seawater.</title>
        <authorList>
            <person name="Wang X."/>
        </authorList>
    </citation>
    <scope>NUCLEOTIDE SEQUENCE [LARGE SCALE GENOMIC DNA]</scope>
    <source>
        <strain evidence="2 3">ATCC 23126</strain>
    </source>
</reference>
<proteinExistence type="predicted"/>
<sequence>MTTMEADRFQFLFLFRMGLCFLIYQYFDKVNKTKVILKKDTLIVKGLQKKEFNVKKIRKLFLKSVSVKNKNGETNAFYHAFILLGSGEEIDLTPHLENDEQDKLSKLVVQFKQSIYSSTYLELKRDKITINNPEFKNPPSFTKEYTFKESWLENFFQNLFILFVVGTVMSGLSMALYEHKFTFFSYTLLLISWSLLIYQFIKGLKVDTSVQKTTFQIRDNHLVIKNNSDEEVFDGAHISEISYRRKKIVTRSSRKSSYSTTYYYVCKLIDTELKSHDLEFYSFDESVIINLIFSLNKHLRINEIEKPISKIHDL</sequence>
<evidence type="ECO:0000313" key="3">
    <source>
        <dbReference type="Proteomes" id="UP000576082"/>
    </source>
</evidence>
<gene>
    <name evidence="2" type="ORF">HHU12_04000</name>
</gene>
<feature type="transmembrane region" description="Helical" evidence="1">
    <location>
        <begin position="155"/>
        <end position="177"/>
    </location>
</feature>
<keyword evidence="1" id="KW-1133">Transmembrane helix</keyword>
<dbReference type="AlphaFoldDB" id="A0A7X9P044"/>
<comment type="caution">
    <text evidence="2">The sequence shown here is derived from an EMBL/GenBank/DDBJ whole genome shotgun (WGS) entry which is preliminary data.</text>
</comment>
<name>A0A7X9P044_9BACT</name>
<feature type="transmembrane region" description="Helical" evidence="1">
    <location>
        <begin position="183"/>
        <end position="201"/>
    </location>
</feature>
<evidence type="ECO:0000256" key="1">
    <source>
        <dbReference type="SAM" id="Phobius"/>
    </source>
</evidence>
<dbReference type="Proteomes" id="UP000576082">
    <property type="component" value="Unassembled WGS sequence"/>
</dbReference>
<keyword evidence="3" id="KW-1185">Reference proteome</keyword>
<accession>A0A7X9P044</accession>
<protein>
    <submittedName>
        <fullName evidence="2">Uncharacterized protein</fullName>
    </submittedName>
</protein>